<feature type="domain" description="Peptidase S12 Pab87-related C-terminal" evidence="2">
    <location>
        <begin position="445"/>
        <end position="533"/>
    </location>
</feature>
<feature type="domain" description="Beta-lactamase-related" evidence="1">
    <location>
        <begin position="74"/>
        <end position="409"/>
    </location>
</feature>
<dbReference type="AlphaFoldDB" id="A0A6L8W772"/>
<evidence type="ECO:0000313" key="3">
    <source>
        <dbReference type="EMBL" id="MZR30240.1"/>
    </source>
</evidence>
<dbReference type="InterPro" id="IPR001466">
    <property type="entry name" value="Beta-lactam-related"/>
</dbReference>
<evidence type="ECO:0000259" key="1">
    <source>
        <dbReference type="Pfam" id="PF00144"/>
    </source>
</evidence>
<keyword evidence="3" id="KW-0378">Hydrolase</keyword>
<protein>
    <submittedName>
        <fullName evidence="3">Serine hydrolase</fullName>
    </submittedName>
</protein>
<dbReference type="Pfam" id="PF00144">
    <property type="entry name" value="Beta-lactamase"/>
    <property type="match status" value="1"/>
</dbReference>
<evidence type="ECO:0000259" key="2">
    <source>
        <dbReference type="Pfam" id="PF11954"/>
    </source>
</evidence>
<name>A0A6L8W772_9PROT</name>
<dbReference type="EMBL" id="WTUW01000002">
    <property type="protein sequence ID" value="MZR30240.1"/>
    <property type="molecule type" value="Genomic_DNA"/>
</dbReference>
<sequence length="547" mass="59701">MNKILKYSVRASVSPGLFVRQLTIGHLLKKQLAIIAALAITITVATGSFSHPSQAQDATAPVPASQIMDAVEQLDELTQAIMAETKVPGLAVAVVHQGKTLFAKGYGVREIGKNDPIDPDTVFQIASLSKSVSASVVAHQVSKGTVSWDDPVQQYLPWFQLQDPWISRHVSIGDLFAHRSGLPDHAGDDLEDIGYDRRYILEQLRYIPLHSFRNTYAYTNFGLTTGAEAVAAASGMDWESLSKSAVYEPLGMTSTSSRFEDYMAEENRAVGHALIEGVFKPALQRLPDPQSPAGGVCSTINDFSRWMIMILSQGRFEGKVIIDEAALIPAITPESISRHPATSKDPAGFYGYGVGVNIRPSGQTMLSHSGAFILGSATNYMMLPSSELGIAVFTNGTPVGAAEALTAQFMDLVQYGEVQREWLAGYQKLFAPMNSPIGELTGQEPPETPEPSAELTLLEGLYNSDYFGMAKLEVKNESLVLILGPDKQEFILNHWDGEVFRFPVFNENMPFGSTSSLKFALREDGTAKSFTIEFLNEFGLAVFDRQK</sequence>
<dbReference type="Proteomes" id="UP000476030">
    <property type="component" value="Unassembled WGS sequence"/>
</dbReference>
<comment type="caution">
    <text evidence="3">The sequence shown here is derived from an EMBL/GenBank/DDBJ whole genome shotgun (WGS) entry which is preliminary data.</text>
</comment>
<reference evidence="3 4" key="1">
    <citation type="submission" date="2019-12" db="EMBL/GenBank/DDBJ databases">
        <title>Snethiella sp. nov. sp. isolated from sea sand.</title>
        <authorList>
            <person name="Kim J."/>
            <person name="Jeong S.E."/>
            <person name="Jung H.S."/>
            <person name="Jeon C.O."/>
        </authorList>
    </citation>
    <scope>NUCLEOTIDE SEQUENCE [LARGE SCALE GENOMIC DNA]</scope>
    <source>
        <strain evidence="3 4">DP05</strain>
    </source>
</reference>
<dbReference type="Gene3D" id="3.40.710.10">
    <property type="entry name" value="DD-peptidase/beta-lactamase superfamily"/>
    <property type="match status" value="1"/>
</dbReference>
<gene>
    <name evidence="3" type="ORF">GQE98_06275</name>
</gene>
<dbReference type="PANTHER" id="PTHR46825">
    <property type="entry name" value="D-ALANYL-D-ALANINE-CARBOXYPEPTIDASE/ENDOPEPTIDASE AMPH"/>
    <property type="match status" value="1"/>
</dbReference>
<dbReference type="GO" id="GO:0016787">
    <property type="term" value="F:hydrolase activity"/>
    <property type="evidence" value="ECO:0007669"/>
    <property type="project" value="UniProtKB-KW"/>
</dbReference>
<dbReference type="InterPro" id="IPR021860">
    <property type="entry name" value="Peptidase_S12_Pab87-rel_C"/>
</dbReference>
<accession>A0A6L8W772</accession>
<proteinExistence type="predicted"/>
<dbReference type="InterPro" id="IPR012338">
    <property type="entry name" value="Beta-lactam/transpept-like"/>
</dbReference>
<organism evidence="3 4">
    <name type="scientific">Sneathiella litorea</name>
    <dbReference type="NCBI Taxonomy" id="2606216"/>
    <lineage>
        <taxon>Bacteria</taxon>
        <taxon>Pseudomonadati</taxon>
        <taxon>Pseudomonadota</taxon>
        <taxon>Alphaproteobacteria</taxon>
        <taxon>Sneathiellales</taxon>
        <taxon>Sneathiellaceae</taxon>
        <taxon>Sneathiella</taxon>
    </lineage>
</organism>
<evidence type="ECO:0000313" key="4">
    <source>
        <dbReference type="Proteomes" id="UP000476030"/>
    </source>
</evidence>
<dbReference type="SUPFAM" id="SSF56601">
    <property type="entry name" value="beta-lactamase/transpeptidase-like"/>
    <property type="match status" value="1"/>
</dbReference>
<dbReference type="InterPro" id="IPR050491">
    <property type="entry name" value="AmpC-like"/>
</dbReference>
<dbReference type="PANTHER" id="PTHR46825:SF15">
    <property type="entry name" value="BETA-LACTAMASE-RELATED DOMAIN-CONTAINING PROTEIN"/>
    <property type="match status" value="1"/>
</dbReference>
<keyword evidence="4" id="KW-1185">Reference proteome</keyword>
<dbReference type="RefSeq" id="WP_161314839.1">
    <property type="nucleotide sequence ID" value="NZ_WTUW01000002.1"/>
</dbReference>
<dbReference type="Gene3D" id="2.40.128.600">
    <property type="match status" value="1"/>
</dbReference>
<dbReference type="Pfam" id="PF11954">
    <property type="entry name" value="DUF3471"/>
    <property type="match status" value="1"/>
</dbReference>